<dbReference type="GO" id="GO:0004527">
    <property type="term" value="F:exonuclease activity"/>
    <property type="evidence" value="ECO:0007669"/>
    <property type="project" value="UniProtKB-KW"/>
</dbReference>
<evidence type="ECO:0000313" key="2">
    <source>
        <dbReference type="Proteomes" id="UP000265520"/>
    </source>
</evidence>
<keyword evidence="1" id="KW-0540">Nuclease</keyword>
<dbReference type="EMBL" id="LXQA011019475">
    <property type="protein sequence ID" value="MCI81454.1"/>
    <property type="molecule type" value="Genomic_DNA"/>
</dbReference>
<proteinExistence type="predicted"/>
<protein>
    <submittedName>
        <fullName evidence="1">Endonuclease/exonuclease/phosphatase family protein</fullName>
    </submittedName>
</protein>
<comment type="caution">
    <text evidence="1">The sequence shown here is derived from an EMBL/GenBank/DDBJ whole genome shotgun (WGS) entry which is preliminary data.</text>
</comment>
<dbReference type="Proteomes" id="UP000265520">
    <property type="component" value="Unassembled WGS sequence"/>
</dbReference>
<keyword evidence="2" id="KW-1185">Reference proteome</keyword>
<evidence type="ECO:0000313" key="1">
    <source>
        <dbReference type="EMBL" id="MCI81454.1"/>
    </source>
</evidence>
<keyword evidence="1" id="KW-0378">Hydrolase</keyword>
<name>A0A392UZH9_9FABA</name>
<feature type="non-terminal residue" evidence="1">
    <location>
        <position position="1"/>
    </location>
</feature>
<dbReference type="AlphaFoldDB" id="A0A392UZH9"/>
<accession>A0A392UZH9</accession>
<organism evidence="1 2">
    <name type="scientific">Trifolium medium</name>
    <dbReference type="NCBI Taxonomy" id="97028"/>
    <lineage>
        <taxon>Eukaryota</taxon>
        <taxon>Viridiplantae</taxon>
        <taxon>Streptophyta</taxon>
        <taxon>Embryophyta</taxon>
        <taxon>Tracheophyta</taxon>
        <taxon>Spermatophyta</taxon>
        <taxon>Magnoliopsida</taxon>
        <taxon>eudicotyledons</taxon>
        <taxon>Gunneridae</taxon>
        <taxon>Pentapetalae</taxon>
        <taxon>rosids</taxon>
        <taxon>fabids</taxon>
        <taxon>Fabales</taxon>
        <taxon>Fabaceae</taxon>
        <taxon>Papilionoideae</taxon>
        <taxon>50 kb inversion clade</taxon>
        <taxon>NPAAA clade</taxon>
        <taxon>Hologalegina</taxon>
        <taxon>IRL clade</taxon>
        <taxon>Trifolieae</taxon>
        <taxon>Trifolium</taxon>
    </lineage>
</organism>
<sequence length="60" mass="7045">GNVEHNVKYAIEEVTKVQALIDEHGIDDDIQLRDFNAHLLLSKALDQDQFWREKARVNVW</sequence>
<reference evidence="1 2" key="1">
    <citation type="journal article" date="2018" name="Front. Plant Sci.">
        <title>Red Clover (Trifolium pratense) and Zigzag Clover (T. medium) - A Picture of Genomic Similarities and Differences.</title>
        <authorList>
            <person name="Dluhosova J."/>
            <person name="Istvanek J."/>
            <person name="Nedelnik J."/>
            <person name="Repkova J."/>
        </authorList>
    </citation>
    <scope>NUCLEOTIDE SEQUENCE [LARGE SCALE GENOMIC DNA]</scope>
    <source>
        <strain evidence="2">cv. 10/8</strain>
        <tissue evidence="1">Leaf</tissue>
    </source>
</reference>
<dbReference type="GO" id="GO:0004519">
    <property type="term" value="F:endonuclease activity"/>
    <property type="evidence" value="ECO:0007669"/>
    <property type="project" value="UniProtKB-KW"/>
</dbReference>
<keyword evidence="1" id="KW-0255">Endonuclease</keyword>
<keyword evidence="1" id="KW-0269">Exonuclease</keyword>